<dbReference type="STRING" id="3847.A0A0R0GGH8"/>
<evidence type="ECO:0000259" key="2">
    <source>
        <dbReference type="Pfam" id="PF04859"/>
    </source>
</evidence>
<feature type="region of interest" description="Disordered" evidence="1">
    <location>
        <begin position="30"/>
        <end position="52"/>
    </location>
</feature>
<sequence length="473" mass="52959">MTRKVSNFSDLIQRVTTSCFLHPFDDHRSDVGDREEEYHSGSLGNRHEDEDANEEGYYGEEKMVMGLKVSREEKKLKKMRALMEEVFEAVSAMKSAYVSLQEAHCPWDPERLREADVAVVAQLKKLALLRDRFHGSVSSVEEGKGRRRGGGHAPYETLLMKEDLLLQNLKEKLQCAATLSTHQNKAQPYTKRNLASNSHIQAAGFVAAPSPPELLEATMAQVKEASKSFTSLLFSLMHDAQWDMDAAVRSMGAASATTTDKYYNNKNTCSVTTTSTTVSTLHAKYALESYIYKKMLQGFDHESFYMDNSTLSSLLNPAQFRGDCFSQYCHMKSVDPSELIGGVLATCNFGKFCSKKYLSIVHPKMEESLFGDLEQHSVVSEGKHPRTRFYKEFLGVAKGVWLLHLVAFWFDPVPSKFEASAGAEFHPRYMESVLKFAGGTVPPRKIVGFSVSPGFKLGNGSVLKARVYLMARN</sequence>
<evidence type="ECO:0000313" key="6">
    <source>
        <dbReference type="Proteomes" id="UP000008827"/>
    </source>
</evidence>
<evidence type="ECO:0000256" key="1">
    <source>
        <dbReference type="SAM" id="MobiDB-lite"/>
    </source>
</evidence>
<dbReference type="GO" id="GO:0009639">
    <property type="term" value="P:response to red or far red light"/>
    <property type="evidence" value="ECO:0007669"/>
    <property type="project" value="InterPro"/>
</dbReference>
<gene>
    <name evidence="4" type="ORF">GLYMA_14G009400</name>
</gene>
<dbReference type="InterPro" id="IPR006943">
    <property type="entry name" value="DUF641_pln"/>
</dbReference>
<dbReference type="InterPro" id="IPR056813">
    <property type="entry name" value="GIL1_IRKI_C"/>
</dbReference>
<dbReference type="EMBL" id="CM000847">
    <property type="protein sequence ID" value="KRH14153.1"/>
    <property type="molecule type" value="Genomic_DNA"/>
</dbReference>
<dbReference type="GO" id="GO:0009959">
    <property type="term" value="P:negative gravitropism"/>
    <property type="evidence" value="ECO:0007669"/>
    <property type="project" value="InterPro"/>
</dbReference>
<feature type="domain" description="DUF641" evidence="2">
    <location>
        <begin position="77"/>
        <end position="160"/>
    </location>
</feature>
<proteinExistence type="predicted"/>
<reference evidence="4 5" key="1">
    <citation type="journal article" date="2010" name="Nature">
        <title>Genome sequence of the palaeopolyploid soybean.</title>
        <authorList>
            <person name="Schmutz J."/>
            <person name="Cannon S.B."/>
            <person name="Schlueter J."/>
            <person name="Ma J."/>
            <person name="Mitros T."/>
            <person name="Nelson W."/>
            <person name="Hyten D.L."/>
            <person name="Song Q."/>
            <person name="Thelen J.J."/>
            <person name="Cheng J."/>
            <person name="Xu D."/>
            <person name="Hellsten U."/>
            <person name="May G.D."/>
            <person name="Yu Y."/>
            <person name="Sakurai T."/>
            <person name="Umezawa T."/>
            <person name="Bhattacharyya M.K."/>
            <person name="Sandhu D."/>
            <person name="Valliyodan B."/>
            <person name="Lindquist E."/>
            <person name="Peto M."/>
            <person name="Grant D."/>
            <person name="Shu S."/>
            <person name="Goodstein D."/>
            <person name="Barry K."/>
            <person name="Futrell-Griggs M."/>
            <person name="Abernathy B."/>
            <person name="Du J."/>
            <person name="Tian Z."/>
            <person name="Zhu L."/>
            <person name="Gill N."/>
            <person name="Joshi T."/>
            <person name="Libault M."/>
            <person name="Sethuraman A."/>
            <person name="Zhang X.-C."/>
            <person name="Shinozaki K."/>
            <person name="Nguyen H.T."/>
            <person name="Wing R.A."/>
            <person name="Cregan P."/>
            <person name="Specht J."/>
            <person name="Grimwood J."/>
            <person name="Rokhsar D."/>
            <person name="Stacey G."/>
            <person name="Shoemaker R.C."/>
            <person name="Jackson S.A."/>
        </authorList>
    </citation>
    <scope>NUCLEOTIDE SEQUENCE [LARGE SCALE GENOMIC DNA]</scope>
    <source>
        <strain evidence="5">cv. Williams 82</strain>
        <tissue evidence="4">Callus</tissue>
    </source>
</reference>
<dbReference type="PaxDb" id="3847-GLYMA14G01300.1"/>
<dbReference type="Proteomes" id="UP000008827">
    <property type="component" value="Chromosome 14"/>
</dbReference>
<evidence type="ECO:0000259" key="3">
    <source>
        <dbReference type="Pfam" id="PF24994"/>
    </source>
</evidence>
<dbReference type="Pfam" id="PF24994">
    <property type="entry name" value="GIL1_IRKI_C"/>
    <property type="match status" value="1"/>
</dbReference>
<name>A0A0R0GGH8_SOYBN</name>
<evidence type="ECO:0000313" key="5">
    <source>
        <dbReference type="EnsemblPlants" id="KRH14153"/>
    </source>
</evidence>
<reference evidence="4" key="3">
    <citation type="submission" date="2018-07" db="EMBL/GenBank/DDBJ databases">
        <title>WGS assembly of Glycine max.</title>
        <authorList>
            <person name="Schmutz J."/>
            <person name="Cannon S."/>
            <person name="Schlueter J."/>
            <person name="Ma J."/>
            <person name="Mitros T."/>
            <person name="Nelson W."/>
            <person name="Hyten D."/>
            <person name="Song Q."/>
            <person name="Thelen J."/>
            <person name="Cheng J."/>
            <person name="Xu D."/>
            <person name="Hellsten U."/>
            <person name="May G."/>
            <person name="Yu Y."/>
            <person name="Sakurai T."/>
            <person name="Umezawa T."/>
            <person name="Bhattacharyya M."/>
            <person name="Sandhu D."/>
            <person name="Valliyodan B."/>
            <person name="Lindquist E."/>
            <person name="Peto M."/>
            <person name="Grant D."/>
            <person name="Shu S."/>
            <person name="Goodstein D."/>
            <person name="Barry K."/>
            <person name="Futrell-Griggs M."/>
            <person name="Abernathy B."/>
            <person name="Du J."/>
            <person name="Tian Z."/>
            <person name="Zhu L."/>
            <person name="Gill N."/>
            <person name="Joshi T."/>
            <person name="Libault M."/>
            <person name="Sethuraman A."/>
            <person name="Zhang X."/>
            <person name="Shinozaki K."/>
            <person name="Nguyen H."/>
            <person name="Wing R."/>
            <person name="Cregan P."/>
            <person name="Specht J."/>
            <person name="Grimwood J."/>
            <person name="Rokhsar D."/>
            <person name="Stacey G."/>
            <person name="Shoemaker R."/>
            <person name="Jackson S."/>
        </authorList>
    </citation>
    <scope>NUCLEOTIDE SEQUENCE</scope>
    <source>
        <tissue evidence="4">Callus</tissue>
    </source>
</reference>
<keyword evidence="6" id="KW-1185">Reference proteome</keyword>
<evidence type="ECO:0000313" key="4">
    <source>
        <dbReference type="EMBL" id="KRH14153.1"/>
    </source>
</evidence>
<dbReference type="InterPro" id="IPR040225">
    <property type="entry name" value="GIL1-like"/>
</dbReference>
<dbReference type="Gramene" id="KRH14153">
    <property type="protein sequence ID" value="KRH14153"/>
    <property type="gene ID" value="GLYMA_14G009400"/>
</dbReference>
<feature type="compositionally biased region" description="Basic and acidic residues" evidence="1">
    <location>
        <begin position="30"/>
        <end position="49"/>
    </location>
</feature>
<reference evidence="5" key="2">
    <citation type="submission" date="2018-02" db="UniProtKB">
        <authorList>
            <consortium name="EnsemblPlants"/>
        </authorList>
    </citation>
    <scope>IDENTIFICATION</scope>
    <source>
        <strain evidence="5">Williams 82</strain>
    </source>
</reference>
<dbReference type="KEGG" id="gmx:100808303"/>
<organism evidence="4">
    <name type="scientific">Glycine max</name>
    <name type="common">Soybean</name>
    <name type="synonym">Glycine hispida</name>
    <dbReference type="NCBI Taxonomy" id="3847"/>
    <lineage>
        <taxon>Eukaryota</taxon>
        <taxon>Viridiplantae</taxon>
        <taxon>Streptophyta</taxon>
        <taxon>Embryophyta</taxon>
        <taxon>Tracheophyta</taxon>
        <taxon>Spermatophyta</taxon>
        <taxon>Magnoliopsida</taxon>
        <taxon>eudicotyledons</taxon>
        <taxon>Gunneridae</taxon>
        <taxon>Pentapetalae</taxon>
        <taxon>rosids</taxon>
        <taxon>fabids</taxon>
        <taxon>Fabales</taxon>
        <taxon>Fabaceae</taxon>
        <taxon>Papilionoideae</taxon>
        <taxon>50 kb inversion clade</taxon>
        <taxon>NPAAA clade</taxon>
        <taxon>indigoferoid/millettioid clade</taxon>
        <taxon>Phaseoleae</taxon>
        <taxon>Glycine</taxon>
        <taxon>Glycine subgen. Soja</taxon>
    </lineage>
</organism>
<protein>
    <submittedName>
        <fullName evidence="4 5">Uncharacterized protein</fullName>
    </submittedName>
</protein>
<accession>A0A0R0GGH8</accession>
<dbReference type="AlphaFoldDB" id="A0A0R0GGH8"/>
<dbReference type="EnsemblPlants" id="KRH14153">
    <property type="protein sequence ID" value="KRH14153"/>
    <property type="gene ID" value="GLYMA_14G009400"/>
</dbReference>
<dbReference type="PANTHER" id="PTHR31161">
    <property type="entry name" value="PROTEIN GRAVITROPIC IN THE LIGHT 1"/>
    <property type="match status" value="1"/>
</dbReference>
<dbReference type="Pfam" id="PF04859">
    <property type="entry name" value="DUF641"/>
    <property type="match status" value="1"/>
</dbReference>
<feature type="domain" description="GIL1/IRKI C-terminal" evidence="3">
    <location>
        <begin position="417"/>
        <end position="468"/>
    </location>
</feature>